<evidence type="ECO:0000256" key="1">
    <source>
        <dbReference type="SAM" id="MobiDB-lite"/>
    </source>
</evidence>
<sequence length="142" mass="16388">MKVSMSRCDLKIAIKGTPLKYLREYKYRGSIYSEDGDSTERLRRDHRWLMVLAANLHLFKHCNIPTETKAKLIGPIFIITLIMTWTKGLERKIISREMRCPGESRSLTRINVKFSEIPGTEKWSGKHLSSTSSTGKDYHRSG</sequence>
<dbReference type="AlphaFoldDB" id="A0AAV4C5P7"/>
<dbReference type="EMBL" id="BLXT01005873">
    <property type="protein sequence ID" value="GFO27020.1"/>
    <property type="molecule type" value="Genomic_DNA"/>
</dbReference>
<proteinExistence type="predicted"/>
<keyword evidence="3" id="KW-1185">Reference proteome</keyword>
<reference evidence="2 3" key="1">
    <citation type="journal article" date="2021" name="Elife">
        <title>Chloroplast acquisition without the gene transfer in kleptoplastic sea slugs, Plakobranchus ocellatus.</title>
        <authorList>
            <person name="Maeda T."/>
            <person name="Takahashi S."/>
            <person name="Yoshida T."/>
            <person name="Shimamura S."/>
            <person name="Takaki Y."/>
            <person name="Nagai Y."/>
            <person name="Toyoda A."/>
            <person name="Suzuki Y."/>
            <person name="Arimoto A."/>
            <person name="Ishii H."/>
            <person name="Satoh N."/>
            <person name="Nishiyama T."/>
            <person name="Hasebe M."/>
            <person name="Maruyama T."/>
            <person name="Minagawa J."/>
            <person name="Obokata J."/>
            <person name="Shigenobu S."/>
        </authorList>
    </citation>
    <scope>NUCLEOTIDE SEQUENCE [LARGE SCALE GENOMIC DNA]</scope>
</reference>
<organism evidence="2 3">
    <name type="scientific">Plakobranchus ocellatus</name>
    <dbReference type="NCBI Taxonomy" id="259542"/>
    <lineage>
        <taxon>Eukaryota</taxon>
        <taxon>Metazoa</taxon>
        <taxon>Spiralia</taxon>
        <taxon>Lophotrochozoa</taxon>
        <taxon>Mollusca</taxon>
        <taxon>Gastropoda</taxon>
        <taxon>Heterobranchia</taxon>
        <taxon>Euthyneura</taxon>
        <taxon>Panpulmonata</taxon>
        <taxon>Sacoglossa</taxon>
        <taxon>Placobranchoidea</taxon>
        <taxon>Plakobranchidae</taxon>
        <taxon>Plakobranchus</taxon>
    </lineage>
</organism>
<name>A0AAV4C5P7_9GAST</name>
<protein>
    <submittedName>
        <fullName evidence="2">Uncharacterized protein</fullName>
    </submittedName>
</protein>
<evidence type="ECO:0000313" key="2">
    <source>
        <dbReference type="EMBL" id="GFO27020.1"/>
    </source>
</evidence>
<accession>A0AAV4C5P7</accession>
<evidence type="ECO:0000313" key="3">
    <source>
        <dbReference type="Proteomes" id="UP000735302"/>
    </source>
</evidence>
<comment type="caution">
    <text evidence="2">The sequence shown here is derived from an EMBL/GenBank/DDBJ whole genome shotgun (WGS) entry which is preliminary data.</text>
</comment>
<feature type="region of interest" description="Disordered" evidence="1">
    <location>
        <begin position="121"/>
        <end position="142"/>
    </location>
</feature>
<gene>
    <name evidence="2" type="ORF">PoB_005352500</name>
</gene>
<dbReference type="Proteomes" id="UP000735302">
    <property type="component" value="Unassembled WGS sequence"/>
</dbReference>